<name>A0AAD2ACN4_9LAMI</name>
<dbReference type="AlphaFoldDB" id="A0AAD2ACN4"/>
<sequence length="129" mass="14514">MLLRTAQIVAAPATDLSCGALSVVDLSSDVQFATAQWPMSLLVLVRKTRSVGRDSQFWEVLTLIGLSRRSNATNYVLQSGFFNTFFWFYAQLQRIDCGVLDRNQFYAIVSESENIFVTTVALPPSLQRR</sequence>
<gene>
    <name evidence="1" type="ORF">FPE_LOCUS30190</name>
</gene>
<reference evidence="1" key="1">
    <citation type="submission" date="2023-05" db="EMBL/GenBank/DDBJ databases">
        <authorList>
            <person name="Huff M."/>
        </authorList>
    </citation>
    <scope>NUCLEOTIDE SEQUENCE</scope>
</reference>
<keyword evidence="2" id="KW-1185">Reference proteome</keyword>
<dbReference type="EMBL" id="OU503054">
    <property type="protein sequence ID" value="CAI9782760.1"/>
    <property type="molecule type" value="Genomic_DNA"/>
</dbReference>
<evidence type="ECO:0000313" key="1">
    <source>
        <dbReference type="EMBL" id="CAI9782760.1"/>
    </source>
</evidence>
<accession>A0AAD2ACN4</accession>
<organism evidence="1 2">
    <name type="scientific">Fraxinus pennsylvanica</name>
    <dbReference type="NCBI Taxonomy" id="56036"/>
    <lineage>
        <taxon>Eukaryota</taxon>
        <taxon>Viridiplantae</taxon>
        <taxon>Streptophyta</taxon>
        <taxon>Embryophyta</taxon>
        <taxon>Tracheophyta</taxon>
        <taxon>Spermatophyta</taxon>
        <taxon>Magnoliopsida</taxon>
        <taxon>eudicotyledons</taxon>
        <taxon>Gunneridae</taxon>
        <taxon>Pentapetalae</taxon>
        <taxon>asterids</taxon>
        <taxon>lamiids</taxon>
        <taxon>Lamiales</taxon>
        <taxon>Oleaceae</taxon>
        <taxon>Oleeae</taxon>
        <taxon>Fraxinus</taxon>
    </lineage>
</organism>
<dbReference type="Proteomes" id="UP000834106">
    <property type="component" value="Chromosome 19"/>
</dbReference>
<evidence type="ECO:0000313" key="2">
    <source>
        <dbReference type="Proteomes" id="UP000834106"/>
    </source>
</evidence>
<protein>
    <submittedName>
        <fullName evidence="1">Uncharacterized protein</fullName>
    </submittedName>
</protein>
<proteinExistence type="predicted"/>